<protein>
    <submittedName>
        <fullName evidence="3">GAF domain-containing protein</fullName>
    </submittedName>
</protein>
<comment type="caution">
    <text evidence="3">The sequence shown here is derived from an EMBL/GenBank/DDBJ whole genome shotgun (WGS) entry which is preliminary data.</text>
</comment>
<organism evidence="3 4">
    <name type="scientific">Prauserella cavernicola</name>
    <dbReference type="NCBI Taxonomy" id="2800127"/>
    <lineage>
        <taxon>Bacteria</taxon>
        <taxon>Bacillati</taxon>
        <taxon>Actinomycetota</taxon>
        <taxon>Actinomycetes</taxon>
        <taxon>Pseudonocardiales</taxon>
        <taxon>Pseudonocardiaceae</taxon>
        <taxon>Prauserella</taxon>
    </lineage>
</organism>
<dbReference type="InterPro" id="IPR029016">
    <property type="entry name" value="GAF-like_dom_sf"/>
</dbReference>
<dbReference type="SUPFAM" id="SSF55781">
    <property type="entry name" value="GAF domain-like"/>
    <property type="match status" value="1"/>
</dbReference>
<evidence type="ECO:0000259" key="2">
    <source>
        <dbReference type="Pfam" id="PF01590"/>
    </source>
</evidence>
<dbReference type="RefSeq" id="WP_200318908.1">
    <property type="nucleotide sequence ID" value="NZ_JAENJH010000003.1"/>
</dbReference>
<keyword evidence="4" id="KW-1185">Reference proteome</keyword>
<feature type="region of interest" description="Disordered" evidence="1">
    <location>
        <begin position="1"/>
        <end position="27"/>
    </location>
</feature>
<gene>
    <name evidence="3" type="ORF">JHE00_16345</name>
</gene>
<reference evidence="3" key="1">
    <citation type="submission" date="2020-12" db="EMBL/GenBank/DDBJ databases">
        <title>Prauserella sp. ASG 168, a novel actinomycete isolated from cave rock.</title>
        <authorList>
            <person name="Suriyachadkun C."/>
        </authorList>
    </citation>
    <scope>NUCLEOTIDE SEQUENCE</scope>
    <source>
        <strain evidence="3">ASG 168</strain>
    </source>
</reference>
<name>A0A934V5P7_9PSEU</name>
<evidence type="ECO:0000256" key="1">
    <source>
        <dbReference type="SAM" id="MobiDB-lite"/>
    </source>
</evidence>
<dbReference type="EMBL" id="JAENJH010000003">
    <property type="protein sequence ID" value="MBK1785904.1"/>
    <property type="molecule type" value="Genomic_DNA"/>
</dbReference>
<feature type="compositionally biased region" description="Basic and acidic residues" evidence="1">
    <location>
        <begin position="1"/>
        <end position="13"/>
    </location>
</feature>
<proteinExistence type="predicted"/>
<feature type="domain" description="GAF" evidence="2">
    <location>
        <begin position="130"/>
        <end position="213"/>
    </location>
</feature>
<dbReference type="Gene3D" id="3.30.450.40">
    <property type="match status" value="1"/>
</dbReference>
<evidence type="ECO:0000313" key="3">
    <source>
        <dbReference type="EMBL" id="MBK1785904.1"/>
    </source>
</evidence>
<evidence type="ECO:0000313" key="4">
    <source>
        <dbReference type="Proteomes" id="UP000635245"/>
    </source>
</evidence>
<dbReference type="Proteomes" id="UP000635245">
    <property type="component" value="Unassembled WGS sequence"/>
</dbReference>
<dbReference type="InterPro" id="IPR003018">
    <property type="entry name" value="GAF"/>
</dbReference>
<dbReference type="Pfam" id="PF01590">
    <property type="entry name" value="GAF"/>
    <property type="match status" value="1"/>
</dbReference>
<dbReference type="AlphaFoldDB" id="A0A934V5P7"/>
<sequence length="226" mass="23946">MGAAEPLERHDTGSRLPAPLAASRADPVNQIGRAHQGLVDAEMRASRRMILRRFRHRLFTDPGTLAAEDFLAVADPAVVHTAILFAAQGIGETGTCDLQTVDRQTGELHLVRHRGFPPGFLGHFAVVGPKTPSACGLALATGEPVFVDDVSTSPVFADDMTRAVVLAAGTQAVQSYPLCDGDGTVLGVLSLHYPDVGQRDGRDTLVKSAALAIAHTLPDDQRLSSR</sequence>
<accession>A0A934V5P7</accession>